<dbReference type="InterPro" id="IPR014729">
    <property type="entry name" value="Rossmann-like_a/b/a_fold"/>
</dbReference>
<comment type="catalytic activity">
    <reaction evidence="10 11">
        <text>tRNA(Met) + L-methionine + ATP = L-methionyl-tRNA(Met) + AMP + diphosphate</text>
        <dbReference type="Rhea" id="RHEA:13481"/>
        <dbReference type="Rhea" id="RHEA-COMP:9667"/>
        <dbReference type="Rhea" id="RHEA-COMP:9698"/>
        <dbReference type="ChEBI" id="CHEBI:30616"/>
        <dbReference type="ChEBI" id="CHEBI:33019"/>
        <dbReference type="ChEBI" id="CHEBI:57844"/>
        <dbReference type="ChEBI" id="CHEBI:78442"/>
        <dbReference type="ChEBI" id="CHEBI:78530"/>
        <dbReference type="ChEBI" id="CHEBI:456215"/>
        <dbReference type="EC" id="6.1.1.10"/>
    </reaction>
</comment>
<name>A0ABM5UTI3_9COXI</name>
<comment type="function">
    <text evidence="1 11">Is required not only for elongation of protein synthesis but also for the initiation of all mRNA translation through initiator tRNA(fMet) aminoacylation.</text>
</comment>
<keyword evidence="7 11" id="KW-0067">ATP-binding</keyword>
<comment type="subcellular location">
    <subcellularLocation>
        <location evidence="2 11">Cytoplasm</location>
    </subcellularLocation>
</comment>
<comment type="cofactor">
    <cofactor evidence="11">
        <name>Zn(2+)</name>
        <dbReference type="ChEBI" id="CHEBI:29105"/>
    </cofactor>
    <text evidence="11">Binds 1 zinc ion per subunit.</text>
</comment>
<feature type="binding site" evidence="11">
    <location>
        <position position="335"/>
    </location>
    <ligand>
        <name>ATP</name>
        <dbReference type="ChEBI" id="CHEBI:30616"/>
    </ligand>
</feature>
<evidence type="ECO:0000256" key="7">
    <source>
        <dbReference type="ARBA" id="ARBA00022840"/>
    </source>
</evidence>
<evidence type="ECO:0000313" key="15">
    <source>
        <dbReference type="Proteomes" id="UP000063965"/>
    </source>
</evidence>
<dbReference type="EC" id="6.1.1.10" evidence="11"/>
<dbReference type="InterPro" id="IPR023458">
    <property type="entry name" value="Met-tRNA_ligase_1"/>
</dbReference>
<gene>
    <name evidence="11 14" type="primary">metG</name>
    <name evidence="14" type="ORF">CleRT_02180</name>
</gene>
<dbReference type="InterPro" id="IPR015413">
    <property type="entry name" value="Methionyl/Leucyl_tRNA_Synth"/>
</dbReference>
<accession>A0ABM5UTI3</accession>
<dbReference type="HAMAP" id="MF_00098">
    <property type="entry name" value="Met_tRNA_synth_type1"/>
    <property type="match status" value="1"/>
</dbReference>
<evidence type="ECO:0000256" key="6">
    <source>
        <dbReference type="ARBA" id="ARBA00022741"/>
    </source>
</evidence>
<dbReference type="SUPFAM" id="SSF52374">
    <property type="entry name" value="Nucleotidylyl transferase"/>
    <property type="match status" value="1"/>
</dbReference>
<feature type="short sequence motif" description="'KMSKS' region" evidence="11">
    <location>
        <begin position="332"/>
        <end position="336"/>
    </location>
</feature>
<dbReference type="SUPFAM" id="SSF57770">
    <property type="entry name" value="Methionyl-tRNA synthetase (MetRS), Zn-domain"/>
    <property type="match status" value="1"/>
</dbReference>
<dbReference type="PANTHER" id="PTHR45765:SF1">
    <property type="entry name" value="METHIONINE--TRNA LIGASE, CYTOPLASMIC"/>
    <property type="match status" value="1"/>
</dbReference>
<proteinExistence type="inferred from homology"/>
<protein>
    <recommendedName>
        <fullName evidence="11">Methionine--tRNA ligase</fullName>
        <ecNumber evidence="11">6.1.1.10</ecNumber>
    </recommendedName>
    <alternativeName>
        <fullName evidence="11">Methionyl-tRNA synthetase</fullName>
        <shortName evidence="11">MetRS</shortName>
    </alternativeName>
</protein>
<dbReference type="Proteomes" id="UP000063965">
    <property type="component" value="Chromosome"/>
</dbReference>
<dbReference type="PANTHER" id="PTHR45765">
    <property type="entry name" value="METHIONINE--TRNA LIGASE"/>
    <property type="match status" value="1"/>
</dbReference>
<feature type="binding site" evidence="11">
    <location>
        <position position="159"/>
    </location>
    <ligand>
        <name>Zn(2+)</name>
        <dbReference type="ChEBI" id="CHEBI:29105"/>
    </ligand>
</feature>
<evidence type="ECO:0000256" key="5">
    <source>
        <dbReference type="ARBA" id="ARBA00022598"/>
    </source>
</evidence>
<sequence>MNRKKRHILVTAALPYANGPIHLGHMVEYIQADIWVCFQRLMDNSCLYICGEDAHGTAIMVTAQKQGIPPEVLVANMHKEHAKDFADFLIDFDNFYTTHSPENRKLSEFIYQQLKNNGDIFTETISQAYDSVQNIFLPDRFIRGICPRCGSPNQYGDVCESCGATYSPTELIDPVSALSGTKPIQKRSEHFFFSLNRYSDLLKKWINGGHLQPQVANKLKEWFSNDLKAWDISRDAPYFGFEIPGSADKYFYVWLDAPVGYMASLKNLTKQRPEINFDFYWQRESSAELYHFIGKDIVYFHALFWPAMLAGADFRLPTGIHVHGYLTINGQKMSKSRRTFITARQYLERLNPEYLRYYFAAKLGPQVEDIDFNLEDFTQRVNADLIGKYVNLASRCAGFVTKNHEGKLANELLESSLYESFIKAEKTITECYETLNYNKAVRTIMTLADRANQYIDREKPWALAKQVGQENHVQAVCTQGLNLFKVLTTYLKPILPDTAKRVEIFLNCDELNFTNFKEPLLNYSINPFKPLIQRITPDATAQLTQ</sequence>
<feature type="short sequence motif" description="'HIGH' region" evidence="11">
    <location>
        <begin position="15"/>
        <end position="25"/>
    </location>
</feature>
<keyword evidence="11" id="KW-0862">Zinc</keyword>
<dbReference type="GO" id="GO:0016874">
    <property type="term" value="F:ligase activity"/>
    <property type="evidence" value="ECO:0007669"/>
    <property type="project" value="UniProtKB-KW"/>
</dbReference>
<dbReference type="PROSITE" id="PS00178">
    <property type="entry name" value="AA_TRNA_LIGASE_I"/>
    <property type="match status" value="1"/>
</dbReference>
<evidence type="ECO:0000256" key="4">
    <source>
        <dbReference type="ARBA" id="ARBA00022490"/>
    </source>
</evidence>
<evidence type="ECO:0000256" key="3">
    <source>
        <dbReference type="ARBA" id="ARBA00008258"/>
    </source>
</evidence>
<organism evidence="14 15">
    <name type="scientific">Candidatus Coxiella mudrowiae</name>
    <dbReference type="NCBI Taxonomy" id="2054173"/>
    <lineage>
        <taxon>Bacteria</taxon>
        <taxon>Pseudomonadati</taxon>
        <taxon>Pseudomonadota</taxon>
        <taxon>Gammaproteobacteria</taxon>
        <taxon>Legionellales</taxon>
        <taxon>Coxiellaceae</taxon>
        <taxon>Coxiella</taxon>
    </lineage>
</organism>
<dbReference type="SUPFAM" id="SSF47323">
    <property type="entry name" value="Anticodon-binding domain of a subclass of class I aminoacyl-tRNA synthetases"/>
    <property type="match status" value="1"/>
</dbReference>
<evidence type="ECO:0000313" key="14">
    <source>
        <dbReference type="EMBL" id="AKQ33247.1"/>
    </source>
</evidence>
<dbReference type="Pfam" id="PF19303">
    <property type="entry name" value="Anticodon_3"/>
    <property type="match status" value="1"/>
</dbReference>
<feature type="binding site" evidence="11">
    <location>
        <position position="149"/>
    </location>
    <ligand>
        <name>Zn(2+)</name>
        <dbReference type="ChEBI" id="CHEBI:29105"/>
    </ligand>
</feature>
<keyword evidence="6 11" id="KW-0547">Nucleotide-binding</keyword>
<dbReference type="CDD" id="cd00814">
    <property type="entry name" value="MetRS_core"/>
    <property type="match status" value="1"/>
</dbReference>
<dbReference type="CDD" id="cd07957">
    <property type="entry name" value="Anticodon_Ia_Met"/>
    <property type="match status" value="1"/>
</dbReference>
<dbReference type="Pfam" id="PF09334">
    <property type="entry name" value="tRNA-synt_1g"/>
    <property type="match status" value="1"/>
</dbReference>
<dbReference type="Gene3D" id="3.40.50.620">
    <property type="entry name" value="HUPs"/>
    <property type="match status" value="1"/>
</dbReference>
<keyword evidence="8 11" id="KW-0648">Protein biosynthesis</keyword>
<evidence type="ECO:0000259" key="12">
    <source>
        <dbReference type="Pfam" id="PF09334"/>
    </source>
</evidence>
<dbReference type="InterPro" id="IPR001412">
    <property type="entry name" value="aa-tRNA-synth_I_CS"/>
</dbReference>
<dbReference type="NCBIfam" id="NF001100">
    <property type="entry name" value="PRK00133.1"/>
    <property type="match status" value="1"/>
</dbReference>
<dbReference type="InterPro" id="IPR033911">
    <property type="entry name" value="MetRS_core"/>
</dbReference>
<evidence type="ECO:0000256" key="9">
    <source>
        <dbReference type="ARBA" id="ARBA00023146"/>
    </source>
</evidence>
<comment type="subunit">
    <text evidence="11">Monomer.</text>
</comment>
<comment type="similarity">
    <text evidence="3 11">Belongs to the class-I aminoacyl-tRNA synthetase family. MetG type 1 subfamily.</text>
</comment>
<keyword evidence="9 11" id="KW-0030">Aminoacyl-tRNA synthetase</keyword>
<dbReference type="InterPro" id="IPR009080">
    <property type="entry name" value="tRNAsynth_Ia_anticodon-bd"/>
</dbReference>
<evidence type="ECO:0000256" key="2">
    <source>
        <dbReference type="ARBA" id="ARBA00004496"/>
    </source>
</evidence>
<evidence type="ECO:0000256" key="11">
    <source>
        <dbReference type="HAMAP-Rule" id="MF_00098"/>
    </source>
</evidence>
<dbReference type="Gene3D" id="2.20.28.20">
    <property type="entry name" value="Methionyl-tRNA synthetase, Zn-domain"/>
    <property type="match status" value="1"/>
</dbReference>
<evidence type="ECO:0000256" key="1">
    <source>
        <dbReference type="ARBA" id="ARBA00003314"/>
    </source>
</evidence>
<keyword evidence="5 11" id="KW-0436">Ligase</keyword>
<evidence type="ECO:0000256" key="10">
    <source>
        <dbReference type="ARBA" id="ARBA00047364"/>
    </source>
</evidence>
<feature type="domain" description="Methionyl/Leucyl tRNA synthetase" evidence="12">
    <location>
        <begin position="8"/>
        <end position="396"/>
    </location>
</feature>
<dbReference type="NCBIfam" id="TIGR00398">
    <property type="entry name" value="metG"/>
    <property type="match status" value="1"/>
</dbReference>
<dbReference type="InterPro" id="IPR014758">
    <property type="entry name" value="Met-tRNA_synth"/>
</dbReference>
<keyword evidence="15" id="KW-1185">Reference proteome</keyword>
<dbReference type="InterPro" id="IPR029038">
    <property type="entry name" value="MetRS_Zn"/>
</dbReference>
<feature type="binding site" evidence="11">
    <location>
        <position position="146"/>
    </location>
    <ligand>
        <name>Zn(2+)</name>
        <dbReference type="ChEBI" id="CHEBI:29105"/>
    </ligand>
</feature>
<evidence type="ECO:0000256" key="8">
    <source>
        <dbReference type="ARBA" id="ARBA00022917"/>
    </source>
</evidence>
<feature type="domain" description="Methionyl-tRNA synthetase anticodon-binding" evidence="13">
    <location>
        <begin position="414"/>
        <end position="515"/>
    </location>
</feature>
<dbReference type="InterPro" id="IPR041872">
    <property type="entry name" value="Anticodon_Met"/>
</dbReference>
<evidence type="ECO:0000259" key="13">
    <source>
        <dbReference type="Pfam" id="PF19303"/>
    </source>
</evidence>
<dbReference type="EMBL" id="CP011126">
    <property type="protein sequence ID" value="AKQ33247.1"/>
    <property type="molecule type" value="Genomic_DNA"/>
</dbReference>
<keyword evidence="4 11" id="KW-0963">Cytoplasm</keyword>
<reference evidence="14 15" key="1">
    <citation type="journal article" date="2015" name="Genome Biol. Evol.">
        <title>Distinctive Genome Reduction Rates Revealed by Genomic Analyses of Two Coxiella-Like Endosymbionts in Ticks.</title>
        <authorList>
            <person name="Gottlieb Y."/>
            <person name="Lalzar I."/>
            <person name="Klasson L."/>
        </authorList>
    </citation>
    <scope>NUCLEOTIDE SEQUENCE [LARGE SCALE GENOMIC DNA]</scope>
    <source>
        <strain evidence="14 15">CRt</strain>
    </source>
</reference>
<dbReference type="Gene3D" id="1.10.730.10">
    <property type="entry name" value="Isoleucyl-tRNA Synthetase, Domain 1"/>
    <property type="match status" value="1"/>
</dbReference>
<keyword evidence="11" id="KW-0479">Metal-binding</keyword>
<dbReference type="RefSeq" id="WP_048874879.1">
    <property type="nucleotide sequence ID" value="NZ_CP011126.1"/>
</dbReference>
<feature type="binding site" evidence="11">
    <location>
        <position position="162"/>
    </location>
    <ligand>
        <name>Zn(2+)</name>
        <dbReference type="ChEBI" id="CHEBI:29105"/>
    </ligand>
</feature>
<dbReference type="PRINTS" id="PR01041">
    <property type="entry name" value="TRNASYNTHMET"/>
</dbReference>